<keyword evidence="3" id="KW-1185">Reference proteome</keyword>
<dbReference type="OrthoDB" id="63935at2759"/>
<dbReference type="PROSITE" id="PS51257">
    <property type="entry name" value="PROKAR_LIPOPROTEIN"/>
    <property type="match status" value="1"/>
</dbReference>
<dbReference type="PANTHER" id="PTHR15020:SF50">
    <property type="entry name" value="UPF0659 PROTEIN YMR090W"/>
    <property type="match status" value="1"/>
</dbReference>
<dbReference type="Gene3D" id="3.40.50.720">
    <property type="entry name" value="NAD(P)-binding Rossmann-like Domain"/>
    <property type="match status" value="1"/>
</dbReference>
<organism evidence="2 3">
    <name type="scientific">Massariosphaeria phaeospora</name>
    <dbReference type="NCBI Taxonomy" id="100035"/>
    <lineage>
        <taxon>Eukaryota</taxon>
        <taxon>Fungi</taxon>
        <taxon>Dikarya</taxon>
        <taxon>Ascomycota</taxon>
        <taxon>Pezizomycotina</taxon>
        <taxon>Dothideomycetes</taxon>
        <taxon>Pleosporomycetidae</taxon>
        <taxon>Pleosporales</taxon>
        <taxon>Pleosporales incertae sedis</taxon>
        <taxon>Massariosphaeria</taxon>
    </lineage>
</organism>
<comment type="similarity">
    <text evidence="1">Belongs to the avfA family.</text>
</comment>
<comment type="caution">
    <text evidence="2">The sequence shown here is derived from an EMBL/GenBank/DDBJ whole genome shotgun (WGS) entry which is preliminary data.</text>
</comment>
<reference evidence="2 3" key="1">
    <citation type="submission" date="2020-01" db="EMBL/GenBank/DDBJ databases">
        <authorList>
            <consortium name="DOE Joint Genome Institute"/>
            <person name="Haridas S."/>
            <person name="Albert R."/>
            <person name="Binder M."/>
            <person name="Bloem J."/>
            <person name="Labutti K."/>
            <person name="Salamov A."/>
            <person name="Andreopoulos B."/>
            <person name="Baker S.E."/>
            <person name="Barry K."/>
            <person name="Bills G."/>
            <person name="Bluhm B.H."/>
            <person name="Cannon C."/>
            <person name="Castanera R."/>
            <person name="Culley D.E."/>
            <person name="Daum C."/>
            <person name="Ezra D."/>
            <person name="Gonzalez J.B."/>
            <person name="Henrissat B."/>
            <person name="Kuo A."/>
            <person name="Liang C."/>
            <person name="Lipzen A."/>
            <person name="Lutzoni F."/>
            <person name="Magnuson J."/>
            <person name="Mondo S."/>
            <person name="Nolan M."/>
            <person name="Ohm R."/>
            <person name="Pangilinan J."/>
            <person name="Park H.-J.H."/>
            <person name="Ramirez L."/>
            <person name="Alfaro M."/>
            <person name="Sun H."/>
            <person name="Tritt A."/>
            <person name="Yoshinaga Y."/>
            <person name="Zwiers L.-H.L."/>
            <person name="Turgeon B.G."/>
            <person name="Goodwin S.B."/>
            <person name="Spatafora J.W."/>
            <person name="Crous P.W."/>
            <person name="Grigoriev I.V."/>
        </authorList>
    </citation>
    <scope>NUCLEOTIDE SEQUENCE [LARGE SCALE GENOMIC DNA]</scope>
    <source>
        <strain evidence="2 3">CBS 611.86</strain>
    </source>
</reference>
<dbReference type="EMBL" id="JAADJZ010000013">
    <property type="protein sequence ID" value="KAF2870698.1"/>
    <property type="molecule type" value="Genomic_DNA"/>
</dbReference>
<proteinExistence type="inferred from homology"/>
<evidence type="ECO:0000256" key="1">
    <source>
        <dbReference type="ARBA" id="ARBA00038376"/>
    </source>
</evidence>
<gene>
    <name evidence="2" type="ORF">BDV95DRAFT_638427</name>
</gene>
<dbReference type="SUPFAM" id="SSF51735">
    <property type="entry name" value="NAD(P)-binding Rossmann-fold domains"/>
    <property type="match status" value="1"/>
</dbReference>
<evidence type="ECO:0000313" key="2">
    <source>
        <dbReference type="EMBL" id="KAF2870698.1"/>
    </source>
</evidence>
<dbReference type="InterPro" id="IPR036291">
    <property type="entry name" value="NAD(P)-bd_dom_sf"/>
</dbReference>
<accession>A0A7C8M718</accession>
<dbReference type="AlphaFoldDB" id="A0A7C8M718"/>
<name>A0A7C8M718_9PLEO</name>
<protein>
    <submittedName>
        <fullName evidence="2">Uncharacterized protein</fullName>
    </submittedName>
</protein>
<dbReference type="Proteomes" id="UP000481861">
    <property type="component" value="Unassembled WGS sequence"/>
</dbReference>
<evidence type="ECO:0000313" key="3">
    <source>
        <dbReference type="Proteomes" id="UP000481861"/>
    </source>
</evidence>
<dbReference type="PANTHER" id="PTHR15020">
    <property type="entry name" value="FLAVIN REDUCTASE-RELATED"/>
    <property type="match status" value="1"/>
</dbReference>
<sequence>MSTKHTIAFFGATGGVACSSLALALKDGHKCTALARTPDKLHKMLSEQYHVPTSIIDSLLTIHAGNIKDPNDVARPLISPLQPSALVDVIYYSVGGTPSLQISLTQPVTLDDPTICATGLLSVFSALTNLRNSGIAAAPNGRKPLLVTISTTGITSKKRDVPLVLGPLYHWSLSVPHLDKKKMEAHIFNDKGANVRDFVVVRPTLLTDNEPKGLESMRVGWEWGVRQGQEPGPQLGYAVGRQDVGGWAFRKAIVEGGWEGNGDGIHRHMMVLIPFESSETSAPSRFSATPTNTYIRVTDCFSGYPNYMRKKMPATHKPAPQAPSLPPELWIRILSYHTDLTHLWTTCRCVSPTFRAYTEQVFAEYVLRDTHIDWHLEKYNLGGRSKRPEVPVSYSHFSRDNHKTTVYFRDKRKKGDIGRKAEFERVVRRWEEQVRSSTPHMPNYTVRIAGVVNDTELPGLSVDAEQREIGFEWRGMFGLFFREQARLRQLKEQWHVDTAKKIQANNVRIAKGAKLLPSDYPQLYAVAEIELRRRIRRARLRERYQGQEELVWAVGALESLESHGGAAGGGKAFRLLPDSGIPGAGVGERWFGSVHLVQGLYLDEWSCMHRIDTKAEHLRDGDGEGR</sequence>